<evidence type="ECO:0000313" key="2">
    <source>
        <dbReference type="EMBL" id="MCD2423450.1"/>
    </source>
</evidence>
<dbReference type="InterPro" id="IPR001173">
    <property type="entry name" value="Glyco_trans_2-like"/>
</dbReference>
<sequence length="266" mass="30497">MTSAKEHTFVVPAYRDSPHLERCIQSLLEQTVPTQILIATSTPSDYLKNMADRYRIPYFVSDAASSIAGDWNFAMEQATTRYITIAHQDDIYNPDFTKEVLIKLEQFQNKKPLMVFTNYGDLVNGRERKRSLNAFVKDALLFPFHLKRTIQSKFIKKAVLSLGNSICCPSVTLDREHIGGMQFSPAYTCVLDWVAWLTLAKQEGAFIFINKKLVQHRIHIDSETTNQIKIGKRQQEEQAVLQSVWGRTLGRFISRLYSKGLTDNEV</sequence>
<dbReference type="RefSeq" id="WP_231004713.1">
    <property type="nucleotide sequence ID" value="NZ_JAJNEC010000005.1"/>
</dbReference>
<evidence type="ECO:0000313" key="3">
    <source>
        <dbReference type="Proteomes" id="UP001199816"/>
    </source>
</evidence>
<evidence type="ECO:0000259" key="1">
    <source>
        <dbReference type="Pfam" id="PF00535"/>
    </source>
</evidence>
<keyword evidence="3" id="KW-1185">Reference proteome</keyword>
<dbReference type="InterPro" id="IPR029044">
    <property type="entry name" value="Nucleotide-diphossugar_trans"/>
</dbReference>
<keyword evidence="2" id="KW-0328">Glycosyltransferase</keyword>
<dbReference type="SUPFAM" id="SSF53448">
    <property type="entry name" value="Nucleotide-diphospho-sugar transferases"/>
    <property type="match status" value="1"/>
</dbReference>
<dbReference type="Gene3D" id="3.90.550.10">
    <property type="entry name" value="Spore Coat Polysaccharide Biosynthesis Protein SpsA, Chain A"/>
    <property type="match status" value="1"/>
</dbReference>
<name>A0ABS8PQU2_9BACT</name>
<dbReference type="Proteomes" id="UP001199816">
    <property type="component" value="Unassembled WGS sequence"/>
</dbReference>
<protein>
    <submittedName>
        <fullName evidence="2">Glycosyltransferase</fullName>
        <ecNumber evidence="2">2.4.-.-</ecNumber>
    </submittedName>
</protein>
<keyword evidence="2" id="KW-0808">Transferase</keyword>
<dbReference type="EC" id="2.4.-.-" evidence="2"/>
<gene>
    <name evidence="2" type="ORF">LQ567_11805</name>
</gene>
<dbReference type="EMBL" id="JAJNEC010000005">
    <property type="protein sequence ID" value="MCD2423450.1"/>
    <property type="molecule type" value="Genomic_DNA"/>
</dbReference>
<dbReference type="Pfam" id="PF00535">
    <property type="entry name" value="Glycos_transf_2"/>
    <property type="match status" value="1"/>
</dbReference>
<comment type="caution">
    <text evidence="2">The sequence shown here is derived from an EMBL/GenBank/DDBJ whole genome shotgun (WGS) entry which is preliminary data.</text>
</comment>
<dbReference type="GO" id="GO:0016757">
    <property type="term" value="F:glycosyltransferase activity"/>
    <property type="evidence" value="ECO:0007669"/>
    <property type="project" value="UniProtKB-KW"/>
</dbReference>
<proteinExistence type="predicted"/>
<accession>A0ABS8PQU2</accession>
<feature type="domain" description="Glycosyltransferase 2-like" evidence="1">
    <location>
        <begin position="9"/>
        <end position="147"/>
    </location>
</feature>
<organism evidence="2 3">
    <name type="scientific">Niabella pedocola</name>
    <dbReference type="NCBI Taxonomy" id="1752077"/>
    <lineage>
        <taxon>Bacteria</taxon>
        <taxon>Pseudomonadati</taxon>
        <taxon>Bacteroidota</taxon>
        <taxon>Chitinophagia</taxon>
        <taxon>Chitinophagales</taxon>
        <taxon>Chitinophagaceae</taxon>
        <taxon>Niabella</taxon>
    </lineage>
</organism>
<reference evidence="2 3" key="1">
    <citation type="submission" date="2021-11" db="EMBL/GenBank/DDBJ databases">
        <title>Genomic of Niabella pedocola.</title>
        <authorList>
            <person name="Wu T."/>
        </authorList>
    </citation>
    <scope>NUCLEOTIDE SEQUENCE [LARGE SCALE GENOMIC DNA]</scope>
    <source>
        <strain evidence="2 3">JCM 31011</strain>
    </source>
</reference>